<dbReference type="AlphaFoldDB" id="A0A1A8WMB8"/>
<dbReference type="EMBL" id="FLQV01000502">
    <property type="protein sequence ID" value="SBS94054.1"/>
    <property type="molecule type" value="Genomic_DNA"/>
</dbReference>
<dbReference type="EMBL" id="FLQU01000397">
    <property type="protein sequence ID" value="SBS85168.1"/>
    <property type="molecule type" value="Genomic_DNA"/>
</dbReference>
<sequence>MRRNVGINFFFVVAYVEEISKIIPMIFIQIKAKRNQNVYTELPVIDSVPYINETVHEEADKISDKNVAKYKYITIFKYGKPNLCHANDETKFFSIDNTKKSGMRVVSYVLLRDIVLQHCLQYKK</sequence>
<name>A0A1A8WMB8_PLAOA</name>
<evidence type="ECO:0000313" key="1">
    <source>
        <dbReference type="EMBL" id="SBS85168.1"/>
    </source>
</evidence>
<evidence type="ECO:0000313" key="3">
    <source>
        <dbReference type="Proteomes" id="UP000078546"/>
    </source>
</evidence>
<accession>A0A1A8WMB8</accession>
<reference evidence="3 4" key="1">
    <citation type="submission" date="2016-05" db="EMBL/GenBank/DDBJ databases">
        <authorList>
            <person name="Naeem Raeece"/>
        </authorList>
    </citation>
    <scope>NUCLEOTIDE SEQUENCE [LARGE SCALE GENOMIC DNA]</scope>
</reference>
<evidence type="ECO:0000313" key="2">
    <source>
        <dbReference type="EMBL" id="SBS94054.1"/>
    </source>
</evidence>
<dbReference type="Proteomes" id="UP000078560">
    <property type="component" value="Unassembled WGS sequence"/>
</dbReference>
<reference evidence="2" key="2">
    <citation type="submission" date="2016-05" db="EMBL/GenBank/DDBJ databases">
        <authorList>
            <person name="Lavstsen T."/>
            <person name="Jespersen J.S."/>
        </authorList>
    </citation>
    <scope>NUCLEOTIDE SEQUENCE [LARGE SCALE GENOMIC DNA]</scope>
</reference>
<gene>
    <name evidence="2" type="ORF">POVCU1_027370</name>
    <name evidence="1" type="ORF">POVCU2_0030080</name>
</gene>
<protein>
    <submittedName>
        <fullName evidence="2">Uncharacterized protein</fullName>
    </submittedName>
</protein>
<proteinExistence type="predicted"/>
<organism evidence="2 3">
    <name type="scientific">Plasmodium ovale curtisi</name>
    <dbReference type="NCBI Taxonomy" id="864141"/>
    <lineage>
        <taxon>Eukaryota</taxon>
        <taxon>Sar</taxon>
        <taxon>Alveolata</taxon>
        <taxon>Apicomplexa</taxon>
        <taxon>Aconoidasida</taxon>
        <taxon>Haemosporida</taxon>
        <taxon>Plasmodiidae</taxon>
        <taxon>Plasmodium</taxon>
        <taxon>Plasmodium (Plasmodium)</taxon>
    </lineage>
</organism>
<dbReference type="Proteomes" id="UP000078546">
    <property type="component" value="Unassembled WGS sequence"/>
</dbReference>
<evidence type="ECO:0000313" key="4">
    <source>
        <dbReference type="Proteomes" id="UP000078560"/>
    </source>
</evidence>